<organism evidence="1 2">
    <name type="scientific">Ilumatobacter coccineus (strain NBRC 103263 / KCTC 29153 / YM16-304)</name>
    <dbReference type="NCBI Taxonomy" id="1313172"/>
    <lineage>
        <taxon>Bacteria</taxon>
        <taxon>Bacillati</taxon>
        <taxon>Actinomycetota</taxon>
        <taxon>Acidimicrobiia</taxon>
        <taxon>Acidimicrobiales</taxon>
        <taxon>Ilumatobacteraceae</taxon>
        <taxon>Ilumatobacter</taxon>
    </lineage>
</organism>
<sequence length="260" mass="27140">MPEFTTLRAEVDGRIGRLTLAQPDKLNPLGTVPLAEIAAAAAWFDTTDASVVIVSGEGRGFSSGFDLREFASSSDAGGDAMSGRDQADLGRRMAEAMERMTALSIAAIKGPCVGGGVVLAGVCDLRIAADDTVFSIPEVDLGIPLAWGGIPRLVREIPPAIARELVLTCRPFDAEEARSIGFVNRVVPLDELTGTVEELAAQIAGKAPSVVAATKRQVNEALENVASTVGAWADADLLGAALRDPEARAAARDYLASRAR</sequence>
<reference evidence="1 2" key="1">
    <citation type="journal article" date="2013" name="Int. J. Syst. Evol. Microbiol.">
        <title>Ilumatobacter nonamiense sp. nov. and Ilumatobacter coccineum sp. nov., isolated from seashore sand.</title>
        <authorList>
            <person name="Matsumoto A."/>
            <person name="Kasai H."/>
            <person name="Matsuo Y."/>
            <person name="Shizuri Y."/>
            <person name="Ichikawa N."/>
            <person name="Fujita N."/>
            <person name="Omura S."/>
            <person name="Takahashi Y."/>
        </authorList>
    </citation>
    <scope>NUCLEOTIDE SEQUENCE [LARGE SCALE GENOMIC DNA]</scope>
    <source>
        <strain evidence="2">NBRC 103263 / KCTC 29153 / YM16-304</strain>
    </source>
</reference>
<dbReference type="KEGG" id="aym:YM304_38770"/>
<keyword evidence="1" id="KW-0456">Lyase</keyword>
<dbReference type="InterPro" id="IPR029045">
    <property type="entry name" value="ClpP/crotonase-like_dom_sf"/>
</dbReference>
<name>A0A6C7ECJ1_ILUCY</name>
<dbReference type="SUPFAM" id="SSF52096">
    <property type="entry name" value="ClpP/crotonase"/>
    <property type="match status" value="1"/>
</dbReference>
<dbReference type="CDD" id="cd06558">
    <property type="entry name" value="crotonase-like"/>
    <property type="match status" value="1"/>
</dbReference>
<gene>
    <name evidence="1" type="ORF">YM304_38770</name>
</gene>
<keyword evidence="2" id="KW-1185">Reference proteome</keyword>
<protein>
    <submittedName>
        <fullName evidence="1">Putative enoyl-CoA hydratase</fullName>
        <ecNumber evidence="1">4.2.1.17</ecNumber>
    </submittedName>
</protein>
<dbReference type="InterPro" id="IPR001753">
    <property type="entry name" value="Enoyl-CoA_hydra/iso"/>
</dbReference>
<dbReference type="GO" id="GO:0004300">
    <property type="term" value="F:enoyl-CoA hydratase activity"/>
    <property type="evidence" value="ECO:0007669"/>
    <property type="project" value="UniProtKB-EC"/>
</dbReference>
<dbReference type="PANTHER" id="PTHR11941:SF54">
    <property type="entry name" value="ENOYL-COA HYDRATASE, MITOCHONDRIAL"/>
    <property type="match status" value="1"/>
</dbReference>
<dbReference type="Proteomes" id="UP000011863">
    <property type="component" value="Chromosome"/>
</dbReference>
<dbReference type="EMBL" id="AP012057">
    <property type="protein sequence ID" value="BAN04191.1"/>
    <property type="molecule type" value="Genomic_DNA"/>
</dbReference>
<dbReference type="GO" id="GO:0006635">
    <property type="term" value="P:fatty acid beta-oxidation"/>
    <property type="evidence" value="ECO:0007669"/>
    <property type="project" value="TreeGrafter"/>
</dbReference>
<evidence type="ECO:0000313" key="2">
    <source>
        <dbReference type="Proteomes" id="UP000011863"/>
    </source>
</evidence>
<dbReference type="PANTHER" id="PTHR11941">
    <property type="entry name" value="ENOYL-COA HYDRATASE-RELATED"/>
    <property type="match status" value="1"/>
</dbReference>
<dbReference type="Pfam" id="PF00378">
    <property type="entry name" value="ECH_1"/>
    <property type="match status" value="1"/>
</dbReference>
<dbReference type="OrthoDB" id="8452484at2"/>
<evidence type="ECO:0000313" key="1">
    <source>
        <dbReference type="EMBL" id="BAN04191.1"/>
    </source>
</evidence>
<dbReference type="AlphaFoldDB" id="A0A6C7ECJ1"/>
<proteinExistence type="predicted"/>
<dbReference type="Gene3D" id="3.90.226.10">
    <property type="entry name" value="2-enoyl-CoA Hydratase, Chain A, domain 1"/>
    <property type="match status" value="1"/>
</dbReference>
<accession>A0A6C7ECJ1</accession>
<dbReference type="EC" id="4.2.1.17" evidence="1"/>
<dbReference type="RefSeq" id="WP_015443438.1">
    <property type="nucleotide sequence ID" value="NC_020520.1"/>
</dbReference>